<reference evidence="3" key="1">
    <citation type="submission" date="2024-07" db="EMBL/GenBank/DDBJ databases">
        <title>Complete genome sequence of Prevotella sp. YM-2024 GTC17262.</title>
        <authorList>
            <person name="Hayashi M."/>
            <person name="Muto Y."/>
            <person name="Tanaka K."/>
            <person name="Niwa H."/>
        </authorList>
    </citation>
    <scope>NUCLEOTIDE SEQUENCE</scope>
    <source>
        <strain evidence="3">GTC17262</strain>
    </source>
</reference>
<evidence type="ECO:0000313" key="3">
    <source>
        <dbReference type="EMBL" id="BFO80084.1"/>
    </source>
</evidence>
<organism evidence="3">
    <name type="scientific">Prevotella sp. GTC17262</name>
    <dbReference type="NCBI Taxonomy" id="3236797"/>
    <lineage>
        <taxon>Bacteria</taxon>
        <taxon>Pseudomonadati</taxon>
        <taxon>Bacteroidota</taxon>
        <taxon>Bacteroidia</taxon>
        <taxon>Bacteroidales</taxon>
        <taxon>Prevotellaceae</taxon>
        <taxon>Prevotella</taxon>
    </lineage>
</organism>
<feature type="domain" description="Restriction endonuclease type I HsdR N-terminal" evidence="2">
    <location>
        <begin position="45"/>
        <end position="125"/>
    </location>
</feature>
<keyword evidence="3" id="KW-0540">Nuclease</keyword>
<dbReference type="GO" id="GO:0004519">
    <property type="term" value="F:endonuclease activity"/>
    <property type="evidence" value="ECO:0007669"/>
    <property type="project" value="UniProtKB-KW"/>
</dbReference>
<dbReference type="Gene3D" id="3.90.1570.30">
    <property type="match status" value="1"/>
</dbReference>
<dbReference type="EMBL" id="AP035789">
    <property type="protein sequence ID" value="BFO80084.1"/>
    <property type="molecule type" value="Genomic_DNA"/>
</dbReference>
<keyword evidence="3" id="KW-0378">Hydrolase</keyword>
<gene>
    <name evidence="3" type="ORF">GTC17262_02750</name>
</gene>
<accession>A0AB33JEN9</accession>
<evidence type="ECO:0000259" key="2">
    <source>
        <dbReference type="Pfam" id="PF04313"/>
    </source>
</evidence>
<name>A0AB33JEN9_9BACT</name>
<sequence>MDFKDSIKQLAEKVCQLKDGILTEEATKNAFIMPFINALGYDVFNPLEVIPEMDCDLVKKKGEKIDYAIMKDGTPIILIECKHWQQDLSLHDTQLKKYFVASKAKFGLLTNGIKYLFYTDLEDQNIMDEKPFLEVDITDIKDYQIEELKKFHKSYFDIDNILNSASELKYSSELKKIFAEEVVEPSSEIVKYFTKKVYDGIITAKVQEQFSELVKRAINSYINELISKRLKTALNSEEQREVAETASATTDTDTTEAAAGDDDGIVTTQEELDGFNIVKAVVRKQVDISRVVYRDALSYFAILLDDNNRKPICRLYFNSKTKKYISTFDRDKKETKHEITDLNDIFNFEKELCDVIKAYDEK</sequence>
<dbReference type="AlphaFoldDB" id="A0AB33JEN9"/>
<dbReference type="InterPro" id="IPR007409">
    <property type="entry name" value="Restrct_endonuc_type1_HsdR_N"/>
</dbReference>
<dbReference type="PIRSF" id="PIRSF035009">
    <property type="entry name" value="UCP035009_HSDR_N"/>
    <property type="match status" value="1"/>
</dbReference>
<dbReference type="InterPro" id="IPR017035">
    <property type="entry name" value="UCP035009_HsdR_All3000-type"/>
</dbReference>
<evidence type="ECO:0000256" key="1">
    <source>
        <dbReference type="SAM" id="MobiDB-lite"/>
    </source>
</evidence>
<feature type="region of interest" description="Disordered" evidence="1">
    <location>
        <begin position="237"/>
        <end position="263"/>
    </location>
</feature>
<keyword evidence="3" id="KW-0255">Endonuclease</keyword>
<dbReference type="Pfam" id="PF04313">
    <property type="entry name" value="HSDR_N"/>
    <property type="match status" value="1"/>
</dbReference>
<feature type="compositionally biased region" description="Low complexity" evidence="1">
    <location>
        <begin position="244"/>
        <end position="258"/>
    </location>
</feature>
<protein>
    <submittedName>
        <fullName evidence="3">Type I restriction endonuclease</fullName>
    </submittedName>
</protein>
<proteinExistence type="predicted"/>